<name>A0A644VQ02_9ZZZZ</name>
<keyword evidence="1" id="KW-1133">Transmembrane helix</keyword>
<feature type="transmembrane region" description="Helical" evidence="1">
    <location>
        <begin position="82"/>
        <end position="103"/>
    </location>
</feature>
<evidence type="ECO:0000313" key="2">
    <source>
        <dbReference type="EMBL" id="MPL93357.1"/>
    </source>
</evidence>
<accession>A0A644VQ02</accession>
<sequence length="108" mass="11726">MSVLSIRTLFIEGGAFGMTILTIEFILLILAAWKAPAWVKEIGLLALMTGAFWTMLGLYQMSDVLGEIGDVSTAILASGFKVAMISALYGGIIYIVSLVMRIIQKPRI</sequence>
<gene>
    <name evidence="2" type="ORF">SDC9_39483</name>
</gene>
<organism evidence="2">
    <name type="scientific">bioreactor metagenome</name>
    <dbReference type="NCBI Taxonomy" id="1076179"/>
    <lineage>
        <taxon>unclassified sequences</taxon>
        <taxon>metagenomes</taxon>
        <taxon>ecological metagenomes</taxon>
    </lineage>
</organism>
<feature type="transmembrane region" description="Helical" evidence="1">
    <location>
        <begin position="6"/>
        <end position="30"/>
    </location>
</feature>
<keyword evidence="1" id="KW-0812">Transmembrane</keyword>
<proteinExistence type="predicted"/>
<dbReference type="EMBL" id="VSSQ01000389">
    <property type="protein sequence ID" value="MPL93357.1"/>
    <property type="molecule type" value="Genomic_DNA"/>
</dbReference>
<dbReference type="AlphaFoldDB" id="A0A644VQ02"/>
<comment type="caution">
    <text evidence="2">The sequence shown here is derived from an EMBL/GenBank/DDBJ whole genome shotgun (WGS) entry which is preliminary data.</text>
</comment>
<keyword evidence="1" id="KW-0472">Membrane</keyword>
<reference evidence="2" key="1">
    <citation type="submission" date="2019-08" db="EMBL/GenBank/DDBJ databases">
        <authorList>
            <person name="Kucharzyk K."/>
            <person name="Murdoch R.W."/>
            <person name="Higgins S."/>
            <person name="Loffler F."/>
        </authorList>
    </citation>
    <scope>NUCLEOTIDE SEQUENCE</scope>
</reference>
<feature type="transmembrane region" description="Helical" evidence="1">
    <location>
        <begin position="42"/>
        <end position="62"/>
    </location>
</feature>
<evidence type="ECO:0000256" key="1">
    <source>
        <dbReference type="SAM" id="Phobius"/>
    </source>
</evidence>
<protein>
    <recommendedName>
        <fullName evidence="3">MotA/TolQ/ExbB proton channel domain-containing protein</fullName>
    </recommendedName>
</protein>
<evidence type="ECO:0008006" key="3">
    <source>
        <dbReference type="Google" id="ProtNLM"/>
    </source>
</evidence>